<reference evidence="1" key="1">
    <citation type="submission" date="2020-09" db="EMBL/GenBank/DDBJ databases">
        <authorList>
            <person name="Kikuchi T."/>
        </authorList>
    </citation>
    <scope>NUCLEOTIDE SEQUENCE</scope>
    <source>
        <strain evidence="1">SH1</strain>
    </source>
</reference>
<dbReference type="AlphaFoldDB" id="A0A811L0H7"/>
<protein>
    <submittedName>
        <fullName evidence="1">Uncharacterized protein</fullName>
    </submittedName>
</protein>
<proteinExistence type="predicted"/>
<dbReference type="EMBL" id="CAJFDH010000004">
    <property type="protein sequence ID" value="CAD5221593.1"/>
    <property type="molecule type" value="Genomic_DNA"/>
</dbReference>
<accession>A0A811L0H7</accession>
<name>A0A811L0H7_9BILA</name>
<keyword evidence="2" id="KW-1185">Reference proteome</keyword>
<dbReference type="Proteomes" id="UP000783686">
    <property type="component" value="Unassembled WGS sequence"/>
</dbReference>
<evidence type="ECO:0000313" key="2">
    <source>
        <dbReference type="Proteomes" id="UP000614601"/>
    </source>
</evidence>
<gene>
    <name evidence="1" type="ORF">BOKJ2_LOCUS9522</name>
</gene>
<organism evidence="1 2">
    <name type="scientific">Bursaphelenchus okinawaensis</name>
    <dbReference type="NCBI Taxonomy" id="465554"/>
    <lineage>
        <taxon>Eukaryota</taxon>
        <taxon>Metazoa</taxon>
        <taxon>Ecdysozoa</taxon>
        <taxon>Nematoda</taxon>
        <taxon>Chromadorea</taxon>
        <taxon>Rhabditida</taxon>
        <taxon>Tylenchina</taxon>
        <taxon>Tylenchomorpha</taxon>
        <taxon>Aphelenchoidea</taxon>
        <taxon>Aphelenchoididae</taxon>
        <taxon>Bursaphelenchus</taxon>
    </lineage>
</organism>
<dbReference type="EMBL" id="CAJFCW020000004">
    <property type="protein sequence ID" value="CAG9115226.1"/>
    <property type="molecule type" value="Genomic_DNA"/>
</dbReference>
<dbReference type="Proteomes" id="UP000614601">
    <property type="component" value="Unassembled WGS sequence"/>
</dbReference>
<comment type="caution">
    <text evidence="1">The sequence shown here is derived from an EMBL/GenBank/DDBJ whole genome shotgun (WGS) entry which is preliminary data.</text>
</comment>
<evidence type="ECO:0000313" key="1">
    <source>
        <dbReference type="EMBL" id="CAD5221593.1"/>
    </source>
</evidence>
<sequence>MALVSAVAVASLAIRKDIGSTPCTAQTRRLVEWVLLSARGLTTSILGLHEYMIERQKSYGAPHPRLSDARTVYPGHVKKKRFCFCVLNRFLAFLK</sequence>